<dbReference type="GO" id="GO:0016787">
    <property type="term" value="F:hydrolase activity"/>
    <property type="evidence" value="ECO:0007669"/>
    <property type="project" value="UniProtKB-KW"/>
</dbReference>
<evidence type="ECO:0000259" key="1">
    <source>
        <dbReference type="SMART" id="SM00471"/>
    </source>
</evidence>
<dbReference type="RefSeq" id="WP_045088449.1">
    <property type="nucleotide sequence ID" value="NZ_LN824141.1"/>
</dbReference>
<dbReference type="KEGG" id="dtn:DTL3_1844"/>
<accession>A0A0C7NMJ2</accession>
<name>A0A0C7NMJ2_DEFTU</name>
<protein>
    <submittedName>
        <fullName evidence="2">Metal dependent phosphohydrolase</fullName>
    </submittedName>
</protein>
<dbReference type="EMBL" id="LN824141">
    <property type="protein sequence ID" value="CEP79126.1"/>
    <property type="molecule type" value="Genomic_DNA"/>
</dbReference>
<dbReference type="NCBIfam" id="TIGR00277">
    <property type="entry name" value="HDIG"/>
    <property type="match status" value="1"/>
</dbReference>
<keyword evidence="3" id="KW-1185">Reference proteome</keyword>
<gene>
    <name evidence="2" type="primary">hdc</name>
    <name evidence="2" type="ORF">DTL3_1844</name>
</gene>
<dbReference type="PATRIC" id="fig|1006576.9.peg.1836"/>
<dbReference type="SUPFAM" id="SSF109604">
    <property type="entry name" value="HD-domain/PDEase-like"/>
    <property type="match status" value="1"/>
</dbReference>
<dbReference type="Pfam" id="PF01966">
    <property type="entry name" value="HD"/>
    <property type="match status" value="1"/>
</dbReference>
<keyword evidence="2" id="KW-0378">Hydrolase</keyword>
<dbReference type="InterPro" id="IPR006675">
    <property type="entry name" value="HDIG_dom"/>
</dbReference>
<dbReference type="OrthoDB" id="9801160at2"/>
<dbReference type="Gene3D" id="1.10.3210.10">
    <property type="entry name" value="Hypothetical protein af1432"/>
    <property type="match status" value="1"/>
</dbReference>
<dbReference type="PANTHER" id="PTHR38659">
    <property type="entry name" value="METAL-DEPENDENT PHOSPHOHYDROLASE"/>
    <property type="match status" value="1"/>
</dbReference>
<evidence type="ECO:0000313" key="3">
    <source>
        <dbReference type="Proteomes" id="UP000032809"/>
    </source>
</evidence>
<reference evidence="3" key="1">
    <citation type="submission" date="2014-11" db="EMBL/GenBank/DDBJ databases">
        <authorList>
            <person name="Wibberg D."/>
        </authorList>
    </citation>
    <scope>NUCLEOTIDE SEQUENCE [LARGE SCALE GENOMIC DNA]</scope>
    <source>
        <strain evidence="3">L3</strain>
    </source>
</reference>
<sequence length="184" mass="20744">MNKEDALILLKQYIKTDTLISHCLAVGAIMKELAYKLNKEPEKWEITGILHDLDYEMTKNNPDIHALKTVEILDDMVDQDIKDAILAHNEKKTLQKDIEIALYSADQLSGLITAAALVRPNKDISGLSVKSLKKKYKDKAFARSVERDKINEITKLGISLDDFFELAIKGMATIENELNLNSKS</sequence>
<dbReference type="HOGENOM" id="CLU_090635_1_0_0"/>
<evidence type="ECO:0000313" key="2">
    <source>
        <dbReference type="EMBL" id="CEP79126.1"/>
    </source>
</evidence>
<dbReference type="SMART" id="SM00471">
    <property type="entry name" value="HDc"/>
    <property type="match status" value="1"/>
</dbReference>
<dbReference type="InterPro" id="IPR006674">
    <property type="entry name" value="HD_domain"/>
</dbReference>
<organism evidence="2 3">
    <name type="scientific">Defluviitoga tunisiensis</name>
    <dbReference type="NCBI Taxonomy" id="1006576"/>
    <lineage>
        <taxon>Bacteria</taxon>
        <taxon>Thermotogati</taxon>
        <taxon>Thermotogota</taxon>
        <taxon>Thermotogae</taxon>
        <taxon>Petrotogales</taxon>
        <taxon>Petrotogaceae</taxon>
        <taxon>Defluviitoga</taxon>
    </lineage>
</organism>
<dbReference type="Proteomes" id="UP000032809">
    <property type="component" value="Chromosome I"/>
</dbReference>
<dbReference type="AlphaFoldDB" id="A0A0C7NMJ2"/>
<dbReference type="InterPro" id="IPR003607">
    <property type="entry name" value="HD/PDEase_dom"/>
</dbReference>
<dbReference type="PANTHER" id="PTHR38659:SF1">
    <property type="entry name" value="METAL DEPENDENT PHOSPHOHYDROLASE"/>
    <property type="match status" value="1"/>
</dbReference>
<proteinExistence type="predicted"/>
<feature type="domain" description="HD/PDEase" evidence="1">
    <location>
        <begin position="15"/>
        <end position="120"/>
    </location>
</feature>